<evidence type="ECO:0000313" key="1">
    <source>
        <dbReference type="EMBL" id="NMG18347.1"/>
    </source>
</evidence>
<comment type="caution">
    <text evidence="1">The sequence shown here is derived from an EMBL/GenBank/DDBJ whole genome shotgun (WGS) entry which is preliminary data.</text>
</comment>
<evidence type="ECO:0000313" key="2">
    <source>
        <dbReference type="Proteomes" id="UP000718564"/>
    </source>
</evidence>
<dbReference type="EMBL" id="QMEB01000009">
    <property type="protein sequence ID" value="NMG18347.1"/>
    <property type="molecule type" value="Genomic_DNA"/>
</dbReference>
<proteinExistence type="predicted"/>
<sequence length="100" mass="11158">MLEVSSVVGIYVSVKRTPEYKSQRDTLLSGETTQLCYNGTAGAIKVKEGLLKLQEADLGGTPKHCLWNLQGHAAFPCAVLVYHSLLKHSRIHHETFKNFF</sequence>
<reference evidence="1 2" key="1">
    <citation type="submission" date="2018-06" db="EMBL/GenBank/DDBJ databases">
        <title>Comparative genomics of Brasilonema spp. strains.</title>
        <authorList>
            <person name="Alvarenga D.O."/>
            <person name="Fiore M.F."/>
            <person name="Varani A.M."/>
        </authorList>
    </citation>
    <scope>NUCLEOTIDE SEQUENCE [LARGE SCALE GENOMIC DNA]</scope>
    <source>
        <strain evidence="1 2">SPC951</strain>
    </source>
</reference>
<gene>
    <name evidence="1" type="ORF">DP116_02340</name>
</gene>
<keyword evidence="2" id="KW-1185">Reference proteome</keyword>
<protein>
    <submittedName>
        <fullName evidence="1">Uncharacterized protein</fullName>
    </submittedName>
</protein>
<dbReference type="Proteomes" id="UP000718564">
    <property type="component" value="Unassembled WGS sequence"/>
</dbReference>
<name>A0ABX1P458_9CYAN</name>
<organism evidence="1 2">
    <name type="scientific">Brasilonema bromeliae SPC951</name>
    <dbReference type="NCBI Taxonomy" id="385972"/>
    <lineage>
        <taxon>Bacteria</taxon>
        <taxon>Bacillati</taxon>
        <taxon>Cyanobacteriota</taxon>
        <taxon>Cyanophyceae</taxon>
        <taxon>Nostocales</taxon>
        <taxon>Scytonemataceae</taxon>
        <taxon>Brasilonema</taxon>
        <taxon>Bromeliae group (in: Brasilonema)</taxon>
    </lineage>
</organism>
<accession>A0ABX1P458</accession>